<organism evidence="1 2">
    <name type="scientific">Acetobacter pasteurianus</name>
    <name type="common">Acetobacter turbidans</name>
    <dbReference type="NCBI Taxonomy" id="438"/>
    <lineage>
        <taxon>Bacteria</taxon>
        <taxon>Pseudomonadati</taxon>
        <taxon>Pseudomonadota</taxon>
        <taxon>Alphaproteobacteria</taxon>
        <taxon>Acetobacterales</taxon>
        <taxon>Acetobacteraceae</taxon>
        <taxon>Acetobacter</taxon>
    </lineage>
</organism>
<reference evidence="1 2" key="1">
    <citation type="submission" date="2016-05" db="EMBL/GenBank/DDBJ databases">
        <title>Genome sequencing of Acetobacter pasteurianus strain SRCM100623.</title>
        <authorList>
            <person name="Song Y.R."/>
        </authorList>
    </citation>
    <scope>NUCLEOTIDE SEQUENCE [LARGE SCALE GENOMIC DNA]</scope>
    <source>
        <strain evidence="1 2">SRCM100623</strain>
    </source>
</reference>
<evidence type="ECO:0000313" key="1">
    <source>
        <dbReference type="EMBL" id="OAZ72410.1"/>
    </source>
</evidence>
<dbReference type="Proteomes" id="UP000093796">
    <property type="component" value="Unassembled WGS sequence"/>
</dbReference>
<dbReference type="OrthoDB" id="5413799at2"/>
<dbReference type="AlphaFoldDB" id="A0A1A0DBJ6"/>
<evidence type="ECO:0000313" key="2">
    <source>
        <dbReference type="Proteomes" id="UP000093796"/>
    </source>
</evidence>
<name>A0A1A0DBJ6_ACEPA</name>
<dbReference type="PATRIC" id="fig|438.15.peg.1094"/>
<dbReference type="RefSeq" id="WP_064776172.1">
    <property type="nucleotide sequence ID" value="NZ_LYUD01000099.1"/>
</dbReference>
<gene>
    <name evidence="1" type="ORF">SRCM100623_00949</name>
</gene>
<dbReference type="EMBL" id="LYUD01000099">
    <property type="protein sequence ID" value="OAZ72410.1"/>
    <property type="molecule type" value="Genomic_DNA"/>
</dbReference>
<accession>A0A1A0DBJ6</accession>
<dbReference type="Pfam" id="PF13479">
    <property type="entry name" value="AAA_24"/>
    <property type="match status" value="1"/>
</dbReference>
<sequence>MSMLSKIQTGVLHKAPRIIVYGPHGIGKTSLGAGAPNAILVPTEDGADEIGIPRFPLCRSFEDMMQALSELAYEEHEFSTVIVDSLDWAERLVWDYTCRQNNWASIEQPGFGKGYVEALKNWFDFIGMINEIRNRGVGIVMLAHAEVKRFDDPTTDGYDRYQPALHKAASAKLQEAADAVLFMSWKIVTAETKEGFGRKITKGKGSGSRLLFTEERPAALAKSRYRMPYKIELPNEPEGMWPELAQHIPFYTAA</sequence>
<proteinExistence type="predicted"/>
<protein>
    <submittedName>
        <fullName evidence="1">Uncharacterized protein</fullName>
    </submittedName>
</protein>
<comment type="caution">
    <text evidence="1">The sequence shown here is derived from an EMBL/GenBank/DDBJ whole genome shotgun (WGS) entry which is preliminary data.</text>
</comment>